<feature type="transmembrane region" description="Helical" evidence="9">
    <location>
        <begin position="193"/>
        <end position="215"/>
    </location>
</feature>
<feature type="transmembrane region" description="Helical" evidence="9">
    <location>
        <begin position="143"/>
        <end position="160"/>
    </location>
</feature>
<comment type="function">
    <text evidence="9">Converts heme B (protoheme IX) to heme O by substitution of the vinyl group on carbon 2 of heme B porphyrin ring with a hydroxyethyl farnesyl side group.</text>
</comment>
<gene>
    <name evidence="9" type="primary">ctaB</name>
    <name evidence="10" type="ORF">J2S11_003290</name>
</gene>
<dbReference type="NCBIfam" id="NF003349">
    <property type="entry name" value="PRK04375.1-2"/>
    <property type="match status" value="1"/>
</dbReference>
<comment type="subcellular location">
    <subcellularLocation>
        <location evidence="9">Cell membrane</location>
        <topology evidence="9">Multi-pass membrane protein</topology>
    </subcellularLocation>
    <subcellularLocation>
        <location evidence="1">Membrane</location>
        <topology evidence="1">Multi-pass membrane protein</topology>
    </subcellularLocation>
</comment>
<evidence type="ECO:0000256" key="3">
    <source>
        <dbReference type="ARBA" id="ARBA00022679"/>
    </source>
</evidence>
<dbReference type="NCBIfam" id="TIGR01473">
    <property type="entry name" value="cyoE_ctaB"/>
    <property type="match status" value="1"/>
</dbReference>
<comment type="similarity">
    <text evidence="9">Belongs to the UbiA prenyltransferase family. Protoheme IX farnesyltransferase subfamily.</text>
</comment>
<proteinExistence type="inferred from homology"/>
<dbReference type="InterPro" id="IPR030470">
    <property type="entry name" value="UbiA_prenylTrfase_CS"/>
</dbReference>
<keyword evidence="3 9" id="KW-0808">Transferase</keyword>
<dbReference type="PANTHER" id="PTHR43448:SF2">
    <property type="entry name" value="PROTOHEME IX FARNESYLTRANSFERASE, MITOCHONDRIAL"/>
    <property type="match status" value="1"/>
</dbReference>
<evidence type="ECO:0000256" key="4">
    <source>
        <dbReference type="ARBA" id="ARBA00022692"/>
    </source>
</evidence>
<feature type="transmembrane region" description="Helical" evidence="9">
    <location>
        <begin position="37"/>
        <end position="60"/>
    </location>
</feature>
<dbReference type="PANTHER" id="PTHR43448">
    <property type="entry name" value="PROTOHEME IX FARNESYLTRANSFERASE, MITOCHONDRIAL"/>
    <property type="match status" value="1"/>
</dbReference>
<evidence type="ECO:0000256" key="9">
    <source>
        <dbReference type="HAMAP-Rule" id="MF_00154"/>
    </source>
</evidence>
<keyword evidence="4 9" id="KW-0812">Transmembrane</keyword>
<evidence type="ECO:0000256" key="8">
    <source>
        <dbReference type="ARBA" id="ARBA00047690"/>
    </source>
</evidence>
<feature type="transmembrane region" description="Helical" evidence="9">
    <location>
        <begin position="266"/>
        <end position="286"/>
    </location>
</feature>
<feature type="transmembrane region" description="Helical" evidence="9">
    <location>
        <begin position="72"/>
        <end position="94"/>
    </location>
</feature>
<protein>
    <recommendedName>
        <fullName evidence="9">Protoheme IX farnesyltransferase</fullName>
        <ecNumber evidence="9">2.5.1.141</ecNumber>
    </recommendedName>
    <alternativeName>
        <fullName evidence="9">Heme B farnesyltransferase</fullName>
    </alternativeName>
    <alternativeName>
        <fullName evidence="9">Heme O synthase</fullName>
    </alternativeName>
</protein>
<evidence type="ECO:0000313" key="10">
    <source>
        <dbReference type="EMBL" id="MDQ0167365.1"/>
    </source>
</evidence>
<dbReference type="InterPro" id="IPR000537">
    <property type="entry name" value="UbiA_prenyltransferase"/>
</dbReference>
<evidence type="ECO:0000256" key="7">
    <source>
        <dbReference type="ARBA" id="ARBA00023136"/>
    </source>
</evidence>
<comment type="caution">
    <text evidence="10">The sequence shown here is derived from an EMBL/GenBank/DDBJ whole genome shotgun (WGS) entry which is preliminary data.</text>
</comment>
<feature type="transmembrane region" description="Helical" evidence="9">
    <location>
        <begin position="167"/>
        <end position="187"/>
    </location>
</feature>
<feature type="transmembrane region" description="Helical" evidence="9">
    <location>
        <begin position="298"/>
        <end position="316"/>
    </location>
</feature>
<keyword evidence="11" id="KW-1185">Reference proteome</keyword>
<name>A0ABT9W286_9BACI</name>
<keyword evidence="7 9" id="KW-0472">Membrane</keyword>
<dbReference type="PROSITE" id="PS00943">
    <property type="entry name" value="UBIA"/>
    <property type="match status" value="1"/>
</dbReference>
<comment type="miscellaneous">
    <text evidence="9">Carbon 2 of the heme B porphyrin ring is defined according to the Fischer nomenclature.</text>
</comment>
<comment type="pathway">
    <text evidence="9">Porphyrin-containing compound metabolism; heme O biosynthesis; heme O from protoheme: step 1/1.</text>
</comment>
<comment type="subunit">
    <text evidence="9">Interacts with CtaA.</text>
</comment>
<organism evidence="10 11">
    <name type="scientific">Caldalkalibacillus horti</name>
    <dbReference type="NCBI Taxonomy" id="77523"/>
    <lineage>
        <taxon>Bacteria</taxon>
        <taxon>Bacillati</taxon>
        <taxon>Bacillota</taxon>
        <taxon>Bacilli</taxon>
        <taxon>Bacillales</taxon>
        <taxon>Bacillaceae</taxon>
        <taxon>Caldalkalibacillus</taxon>
    </lineage>
</organism>
<evidence type="ECO:0000313" key="11">
    <source>
        <dbReference type="Proteomes" id="UP001235840"/>
    </source>
</evidence>
<dbReference type="GO" id="GO:0016740">
    <property type="term" value="F:transferase activity"/>
    <property type="evidence" value="ECO:0007669"/>
    <property type="project" value="UniProtKB-KW"/>
</dbReference>
<dbReference type="Gene3D" id="1.10.357.140">
    <property type="entry name" value="UbiA prenyltransferase"/>
    <property type="match status" value="1"/>
</dbReference>
<dbReference type="InterPro" id="IPR044878">
    <property type="entry name" value="UbiA_sf"/>
</dbReference>
<dbReference type="CDD" id="cd13957">
    <property type="entry name" value="PT_UbiA_Cox10"/>
    <property type="match status" value="1"/>
</dbReference>
<evidence type="ECO:0000256" key="6">
    <source>
        <dbReference type="ARBA" id="ARBA00023133"/>
    </source>
</evidence>
<dbReference type="HAMAP" id="MF_00154">
    <property type="entry name" value="CyoE_CtaB"/>
    <property type="match status" value="1"/>
</dbReference>
<dbReference type="EC" id="2.5.1.141" evidence="9"/>
<keyword evidence="6 9" id="KW-0350">Heme biosynthesis</keyword>
<reference evidence="10 11" key="1">
    <citation type="submission" date="2023-07" db="EMBL/GenBank/DDBJ databases">
        <title>Genomic Encyclopedia of Type Strains, Phase IV (KMG-IV): sequencing the most valuable type-strain genomes for metagenomic binning, comparative biology and taxonomic classification.</title>
        <authorList>
            <person name="Goeker M."/>
        </authorList>
    </citation>
    <scope>NUCLEOTIDE SEQUENCE [LARGE SCALE GENOMIC DNA]</scope>
    <source>
        <strain evidence="10 11">DSM 12751</strain>
    </source>
</reference>
<keyword evidence="5 9" id="KW-1133">Transmembrane helix</keyword>
<accession>A0ABT9W286</accession>
<keyword evidence="2 9" id="KW-1003">Cell membrane</keyword>
<dbReference type="InterPro" id="IPR006369">
    <property type="entry name" value="Protohaem_IX_farnesylTrfase"/>
</dbReference>
<comment type="catalytic activity">
    <reaction evidence="8 9">
        <text>heme b + (2E,6E)-farnesyl diphosphate + H2O = Fe(II)-heme o + diphosphate</text>
        <dbReference type="Rhea" id="RHEA:28070"/>
        <dbReference type="ChEBI" id="CHEBI:15377"/>
        <dbReference type="ChEBI" id="CHEBI:33019"/>
        <dbReference type="ChEBI" id="CHEBI:60344"/>
        <dbReference type="ChEBI" id="CHEBI:60530"/>
        <dbReference type="ChEBI" id="CHEBI:175763"/>
        <dbReference type="EC" id="2.5.1.141"/>
    </reaction>
</comment>
<dbReference type="Proteomes" id="UP001235840">
    <property type="component" value="Unassembled WGS sequence"/>
</dbReference>
<evidence type="ECO:0000256" key="5">
    <source>
        <dbReference type="ARBA" id="ARBA00022989"/>
    </source>
</evidence>
<sequence length="318" mass="34972">MSKELTSGEAQGEYVSRHVMEPGPLADKKLTGTWKDYVTVTKLGIIFGNLITVIAGMWVATGGQLSVLSFNMVFLTLLGTTLIIASGTCLNNYLDRDIDQKMARTKKRALADGRLDPNQVLVMGFVAAILGTVLLLFVNVLTTLIALFGLFGYVVLYTMWLKRTHHLNTVVGSVAGAVPPMIGWSAVTGGLEAGAFILFGIMFVWQIPHFLAIAIRRKEDYAKAGIPMLPVVFGNKTTKWHMLNYVAVLIPVSLLLPLFVKHVGVGYTITAILLGILWIAISLKGFKAEDDVNWAKRHFIFSLNYMVLLFASMMIFSI</sequence>
<feature type="transmembrane region" description="Helical" evidence="9">
    <location>
        <begin position="115"/>
        <end position="137"/>
    </location>
</feature>
<dbReference type="EMBL" id="JAUSTY010000015">
    <property type="protein sequence ID" value="MDQ0167365.1"/>
    <property type="molecule type" value="Genomic_DNA"/>
</dbReference>
<evidence type="ECO:0000256" key="2">
    <source>
        <dbReference type="ARBA" id="ARBA00022475"/>
    </source>
</evidence>
<evidence type="ECO:0000256" key="1">
    <source>
        <dbReference type="ARBA" id="ARBA00004141"/>
    </source>
</evidence>
<feature type="transmembrane region" description="Helical" evidence="9">
    <location>
        <begin position="242"/>
        <end position="260"/>
    </location>
</feature>
<dbReference type="RefSeq" id="WP_307396235.1">
    <property type="nucleotide sequence ID" value="NZ_BAAADK010000002.1"/>
</dbReference>
<dbReference type="NCBIfam" id="NF003348">
    <property type="entry name" value="PRK04375.1-1"/>
    <property type="match status" value="1"/>
</dbReference>
<dbReference type="Pfam" id="PF01040">
    <property type="entry name" value="UbiA"/>
    <property type="match status" value="1"/>
</dbReference>